<accession>A0A2U1KQ67</accession>
<evidence type="ECO:0000256" key="2">
    <source>
        <dbReference type="ARBA" id="ARBA00022946"/>
    </source>
</evidence>
<dbReference type="Pfam" id="PF25455">
    <property type="entry name" value="Beta-barrel_CAF17_C"/>
    <property type="match status" value="1"/>
</dbReference>
<keyword evidence="2" id="KW-0809">Transit peptide</keyword>
<dbReference type="GO" id="GO:0016226">
    <property type="term" value="P:iron-sulfur cluster assembly"/>
    <property type="evidence" value="ECO:0007669"/>
    <property type="project" value="TreeGrafter"/>
</dbReference>
<keyword evidence="3" id="KW-0496">Mitochondrion</keyword>
<name>A0A2U1KQ67_ARTAN</name>
<comment type="subcellular location">
    <subcellularLocation>
        <location evidence="1">Mitochondrion</location>
    </subcellularLocation>
</comment>
<evidence type="ECO:0000256" key="1">
    <source>
        <dbReference type="ARBA" id="ARBA00004173"/>
    </source>
</evidence>
<dbReference type="PANTHER" id="PTHR22602">
    <property type="entry name" value="TRANSFERASE CAF17, MITOCHONDRIAL-RELATED"/>
    <property type="match status" value="1"/>
</dbReference>
<feature type="domain" description="CAF17 C-terminal" evidence="4">
    <location>
        <begin position="245"/>
        <end position="326"/>
    </location>
</feature>
<dbReference type="EMBL" id="PKPP01015166">
    <property type="protein sequence ID" value="PWA38892.1"/>
    <property type="molecule type" value="Genomic_DNA"/>
</dbReference>
<keyword evidence="6" id="KW-1185">Reference proteome</keyword>
<evidence type="ECO:0000313" key="5">
    <source>
        <dbReference type="EMBL" id="PWA38892.1"/>
    </source>
</evidence>
<dbReference type="GO" id="GO:0005759">
    <property type="term" value="C:mitochondrial matrix"/>
    <property type="evidence" value="ECO:0007669"/>
    <property type="project" value="TreeGrafter"/>
</dbReference>
<evidence type="ECO:0000256" key="3">
    <source>
        <dbReference type="ARBA" id="ARBA00023128"/>
    </source>
</evidence>
<evidence type="ECO:0000313" key="6">
    <source>
        <dbReference type="Proteomes" id="UP000245207"/>
    </source>
</evidence>
<protein>
    <submittedName>
        <fullName evidence="5">Glycine cleavage T-protein family</fullName>
    </submittedName>
</protein>
<dbReference type="OrthoDB" id="191995at2759"/>
<reference evidence="5 6" key="1">
    <citation type="journal article" date="2018" name="Mol. Plant">
        <title>The genome of Artemisia annua provides insight into the evolution of Asteraceae family and artemisinin biosynthesis.</title>
        <authorList>
            <person name="Shen Q."/>
            <person name="Zhang L."/>
            <person name="Liao Z."/>
            <person name="Wang S."/>
            <person name="Yan T."/>
            <person name="Shi P."/>
            <person name="Liu M."/>
            <person name="Fu X."/>
            <person name="Pan Q."/>
            <person name="Wang Y."/>
            <person name="Lv Z."/>
            <person name="Lu X."/>
            <person name="Zhang F."/>
            <person name="Jiang W."/>
            <person name="Ma Y."/>
            <person name="Chen M."/>
            <person name="Hao X."/>
            <person name="Li L."/>
            <person name="Tang Y."/>
            <person name="Lv G."/>
            <person name="Zhou Y."/>
            <person name="Sun X."/>
            <person name="Brodelius P.E."/>
            <person name="Rose J.K.C."/>
            <person name="Tang K."/>
        </authorList>
    </citation>
    <scope>NUCLEOTIDE SEQUENCE [LARGE SCALE GENOMIC DNA]</scope>
    <source>
        <strain evidence="6">cv. Huhao1</strain>
        <tissue evidence="5">Leaf</tissue>
    </source>
</reference>
<comment type="caution">
    <text evidence="5">The sequence shown here is derived from an EMBL/GenBank/DDBJ whole genome shotgun (WGS) entry which is preliminary data.</text>
</comment>
<dbReference type="InterPro" id="IPR027266">
    <property type="entry name" value="TrmE/GcvT-like"/>
</dbReference>
<dbReference type="Proteomes" id="UP000245207">
    <property type="component" value="Unassembled WGS sequence"/>
</dbReference>
<dbReference type="Gene3D" id="3.30.1360.120">
    <property type="entry name" value="Probable tRNA modification gtpase trme, domain 1"/>
    <property type="match status" value="1"/>
</dbReference>
<dbReference type="InterPro" id="IPR057460">
    <property type="entry name" value="CAF17_C"/>
</dbReference>
<gene>
    <name evidence="5" type="ORF">CTI12_AA577320</name>
</gene>
<dbReference type="STRING" id="35608.A0A2U1KQ67"/>
<sequence>MRRLKPIFRRRTFSTTTTTLLKSRSVVRFSGPDTIKFLQGLLTNDVRRCFGGHSSLYAAMLTPQGRFFCDLFLYQAPRIDGKDEVVLLADVDSSVLDDLVDTFNKYRLRSKVDIENVGEEFSCWQRFGADHHKRQPSSTGSSFSQGNNTGLQWHKDARLDCLGFRGIFPSNSIPPMVEADTETAEENYLLWRLERGVAEGSLEIPKGEAIPLEYNLAGLNAISFDKGCYIGQELIARSHHRGVIRKRLLPLKFLNESGTEVEQKVAPSSEVTSLKSGKKAGIVTTVLGSRGLGLLRLEEAFKESGNLVIKGQEDVKVEPIRPEWWPTEWFLEHEPHQAAG</sequence>
<dbReference type="PANTHER" id="PTHR22602:SF0">
    <property type="entry name" value="TRANSFERASE CAF17, MITOCHONDRIAL-RELATED"/>
    <property type="match status" value="1"/>
</dbReference>
<evidence type="ECO:0000259" key="4">
    <source>
        <dbReference type="Pfam" id="PF25455"/>
    </source>
</evidence>
<dbReference type="InterPro" id="IPR045179">
    <property type="entry name" value="YgfZ/GcvT"/>
</dbReference>
<dbReference type="NCBIfam" id="TIGR03317">
    <property type="entry name" value="ygfZ_signature"/>
    <property type="match status" value="1"/>
</dbReference>
<organism evidence="5 6">
    <name type="scientific">Artemisia annua</name>
    <name type="common">Sweet wormwood</name>
    <dbReference type="NCBI Taxonomy" id="35608"/>
    <lineage>
        <taxon>Eukaryota</taxon>
        <taxon>Viridiplantae</taxon>
        <taxon>Streptophyta</taxon>
        <taxon>Embryophyta</taxon>
        <taxon>Tracheophyta</taxon>
        <taxon>Spermatophyta</taxon>
        <taxon>Magnoliopsida</taxon>
        <taxon>eudicotyledons</taxon>
        <taxon>Gunneridae</taxon>
        <taxon>Pentapetalae</taxon>
        <taxon>asterids</taxon>
        <taxon>campanulids</taxon>
        <taxon>Asterales</taxon>
        <taxon>Asteraceae</taxon>
        <taxon>Asteroideae</taxon>
        <taxon>Anthemideae</taxon>
        <taxon>Artemisiinae</taxon>
        <taxon>Artemisia</taxon>
    </lineage>
</organism>
<dbReference type="InterPro" id="IPR017703">
    <property type="entry name" value="YgfZ/GCV_T_CS"/>
</dbReference>
<dbReference type="AlphaFoldDB" id="A0A2U1KQ67"/>
<dbReference type="SUPFAM" id="SSF103025">
    <property type="entry name" value="Folate-binding domain"/>
    <property type="match status" value="1"/>
</dbReference>
<proteinExistence type="predicted"/>